<evidence type="ECO:0000313" key="2">
    <source>
        <dbReference type="Proteomes" id="UP000248329"/>
    </source>
</evidence>
<gene>
    <name evidence="1" type="ORF">C4B59_05305</name>
</gene>
<evidence type="ECO:0000313" key="1">
    <source>
        <dbReference type="EMBL" id="PXF61167.1"/>
    </source>
</evidence>
<comment type="caution">
    <text evidence="1">The sequence shown here is derived from an EMBL/GenBank/DDBJ whole genome shotgun (WGS) entry which is preliminary data.</text>
</comment>
<sequence>MDSNTDFEENETLELKKSTSELKEAIISIAAILNKHRKGELYFGIKNDGTVVGQDVGEQTIRDVSKTVSDNIEPRIYPEISRVILDGKDCVRVIFQGNESPYFAYGRAYMRVGDDDRKVSARELENLFLMRNKSGLRWDNQYSDVEVSEIDEALLKRYVGKGQSVERINFDFKDVKTTLRKLKLISDNRVLNAAEVLFCEDNPLEVQVAVFAGTNKTTFLDIKVFRGTLFDILRQCELYISERMNWRVEFKDFKRVEIPEIPVDALREALVNSLCHRDYFRAESNKVAIFKDRIKIYNPGEFTARFEPSDYIHGDAESVQRNPLISEILYFSKDVERWGTGIRRIYDECTENDVKVEFRKERGGFSTVFYRSPEYEGAFVGTTGNQFPEEVPRRSSEKTSEKTSEKIILLIKENPSISAKEIAEKLGVSSRAIEMQIAKLKKNNIITRIGPAKGGHWEVVGR</sequence>
<proteinExistence type="predicted"/>
<accession>A0AC61L3X9</accession>
<protein>
    <submittedName>
        <fullName evidence="1">Transcriptional regulator</fullName>
    </submittedName>
</protein>
<name>A0AC61L3X9_9EURY</name>
<organism evidence="1 2">
    <name type="scientific">Candidatus Methanogaster sp</name>
    <dbReference type="NCBI Taxonomy" id="3386292"/>
    <lineage>
        <taxon>Archaea</taxon>
        <taxon>Methanobacteriati</taxon>
        <taxon>Methanobacteriota</taxon>
        <taxon>Stenosarchaea group</taxon>
        <taxon>Methanomicrobia</taxon>
        <taxon>Methanosarcinales</taxon>
        <taxon>ANME-2 cluster</taxon>
        <taxon>Candidatus Methanogasteraceae</taxon>
        <taxon>Candidatus Methanogaster</taxon>
    </lineage>
</organism>
<dbReference type="EMBL" id="PQXF01000007">
    <property type="protein sequence ID" value="PXF61167.1"/>
    <property type="molecule type" value="Genomic_DNA"/>
</dbReference>
<dbReference type="Proteomes" id="UP000248329">
    <property type="component" value="Unassembled WGS sequence"/>
</dbReference>
<reference evidence="1" key="1">
    <citation type="submission" date="2018-01" db="EMBL/GenBank/DDBJ databases">
        <authorList>
            <person name="Krukenberg V."/>
        </authorList>
    </citation>
    <scope>NUCLEOTIDE SEQUENCE</scope>
    <source>
        <strain evidence="1">E20ANME2</strain>
    </source>
</reference>